<protein>
    <submittedName>
        <fullName evidence="2">Uncharacterized protein</fullName>
    </submittedName>
</protein>
<evidence type="ECO:0000313" key="3">
    <source>
        <dbReference type="Proteomes" id="UP000652761"/>
    </source>
</evidence>
<sequence length="302" mass="34438">MVDAGGAFASTGGGSSSSSSSGGTSGPAAAYGTFRSLVERADRKFARVRDLPAYGREGHPHCQRKVFEAYTRLWRFQQEHRRELVEAGMRRWEIGEVASRIGQLYYGQYLRTSDVRFLLESYVFYEAILGRGYFERGKEAACGRSPAGKQQQQLSDLGVRCKELRFYARFAVVALLMNRRQMVVVLVDKFRALVDDSRVRFPWDPSPKFSRGVPALKMVPGVPVKVKVQGEHVSVQSTKHGKIRQHKVYRPSTKDKYKEQARGRTPKLHAAVFYWAKLQSTKHGKIRQHKVYRPSTKDKYKE</sequence>
<name>A0A843TKA7_COLES</name>
<feature type="region of interest" description="Disordered" evidence="1">
    <location>
        <begin position="1"/>
        <end position="25"/>
    </location>
</feature>
<dbReference type="PANTHER" id="PTHR21243">
    <property type="entry name" value="PROTEIN SCAI"/>
    <property type="match status" value="1"/>
</dbReference>
<accession>A0A843TKA7</accession>
<dbReference type="AlphaFoldDB" id="A0A843TKA7"/>
<dbReference type="Proteomes" id="UP000652761">
    <property type="component" value="Unassembled WGS sequence"/>
</dbReference>
<organism evidence="2 3">
    <name type="scientific">Colocasia esculenta</name>
    <name type="common">Wild taro</name>
    <name type="synonym">Arum esculentum</name>
    <dbReference type="NCBI Taxonomy" id="4460"/>
    <lineage>
        <taxon>Eukaryota</taxon>
        <taxon>Viridiplantae</taxon>
        <taxon>Streptophyta</taxon>
        <taxon>Embryophyta</taxon>
        <taxon>Tracheophyta</taxon>
        <taxon>Spermatophyta</taxon>
        <taxon>Magnoliopsida</taxon>
        <taxon>Liliopsida</taxon>
        <taxon>Araceae</taxon>
        <taxon>Aroideae</taxon>
        <taxon>Colocasieae</taxon>
        <taxon>Colocasia</taxon>
    </lineage>
</organism>
<dbReference type="OrthoDB" id="525027at2759"/>
<dbReference type="Pfam" id="PF12070">
    <property type="entry name" value="SCAI"/>
    <property type="match status" value="1"/>
</dbReference>
<dbReference type="InterPro" id="IPR022709">
    <property type="entry name" value="SCAI"/>
</dbReference>
<comment type="caution">
    <text evidence="2">The sequence shown here is derived from an EMBL/GenBank/DDBJ whole genome shotgun (WGS) entry which is preliminary data.</text>
</comment>
<dbReference type="EMBL" id="NMUH01000071">
    <property type="protein sequence ID" value="MQL70517.1"/>
    <property type="molecule type" value="Genomic_DNA"/>
</dbReference>
<evidence type="ECO:0000256" key="1">
    <source>
        <dbReference type="SAM" id="MobiDB-lite"/>
    </source>
</evidence>
<dbReference type="GO" id="GO:0006351">
    <property type="term" value="P:DNA-templated transcription"/>
    <property type="evidence" value="ECO:0007669"/>
    <property type="project" value="InterPro"/>
</dbReference>
<reference evidence="2" key="1">
    <citation type="submission" date="2017-07" db="EMBL/GenBank/DDBJ databases">
        <title>Taro Niue Genome Assembly and Annotation.</title>
        <authorList>
            <person name="Atibalentja N."/>
            <person name="Keating K."/>
            <person name="Fields C.J."/>
        </authorList>
    </citation>
    <scope>NUCLEOTIDE SEQUENCE</scope>
    <source>
        <strain evidence="2">Niue_2</strain>
        <tissue evidence="2">Leaf</tissue>
    </source>
</reference>
<proteinExistence type="predicted"/>
<dbReference type="GO" id="GO:0003714">
    <property type="term" value="F:transcription corepressor activity"/>
    <property type="evidence" value="ECO:0007669"/>
    <property type="project" value="InterPro"/>
</dbReference>
<evidence type="ECO:0000313" key="2">
    <source>
        <dbReference type="EMBL" id="MQL70517.1"/>
    </source>
</evidence>
<keyword evidence="3" id="KW-1185">Reference proteome</keyword>
<gene>
    <name evidence="2" type="ORF">Taro_002829</name>
</gene>